<feature type="region of interest" description="Disordered" evidence="1">
    <location>
        <begin position="154"/>
        <end position="200"/>
    </location>
</feature>
<dbReference type="InterPro" id="IPR007393">
    <property type="entry name" value="YlxR_dom"/>
</dbReference>
<dbReference type="NCBIfam" id="NF006622">
    <property type="entry name" value="PRK09190.1"/>
    <property type="match status" value="1"/>
</dbReference>
<keyword evidence="4" id="KW-1185">Reference proteome</keyword>
<feature type="compositionally biased region" description="Basic and acidic residues" evidence="1">
    <location>
        <begin position="185"/>
        <end position="197"/>
    </location>
</feature>
<evidence type="ECO:0000313" key="3">
    <source>
        <dbReference type="EMBL" id="TDP81500.1"/>
    </source>
</evidence>
<evidence type="ECO:0000256" key="1">
    <source>
        <dbReference type="SAM" id="MobiDB-lite"/>
    </source>
</evidence>
<organism evidence="3 4">
    <name type="scientific">Oharaeibacter diazotrophicus</name>
    <dbReference type="NCBI Taxonomy" id="1920512"/>
    <lineage>
        <taxon>Bacteria</taxon>
        <taxon>Pseudomonadati</taxon>
        <taxon>Pseudomonadota</taxon>
        <taxon>Alphaproteobacteria</taxon>
        <taxon>Hyphomicrobiales</taxon>
        <taxon>Pleomorphomonadaceae</taxon>
        <taxon>Oharaeibacter</taxon>
    </lineage>
</organism>
<dbReference type="Pfam" id="PF04296">
    <property type="entry name" value="YlxR"/>
    <property type="match status" value="1"/>
</dbReference>
<dbReference type="InterPro" id="IPR037465">
    <property type="entry name" value="YlxR"/>
</dbReference>
<dbReference type="InterPro" id="IPR029064">
    <property type="entry name" value="Ribosomal_eL30-like_sf"/>
</dbReference>
<reference evidence="3 4" key="1">
    <citation type="submission" date="2019-03" db="EMBL/GenBank/DDBJ databases">
        <title>Genomic Encyclopedia of Type Strains, Phase IV (KMG-IV): sequencing the most valuable type-strain genomes for metagenomic binning, comparative biology and taxonomic classification.</title>
        <authorList>
            <person name="Goeker M."/>
        </authorList>
    </citation>
    <scope>NUCLEOTIDE SEQUENCE [LARGE SCALE GENOMIC DNA]</scope>
    <source>
        <strain evidence="3 4">DSM 102969</strain>
    </source>
</reference>
<gene>
    <name evidence="3" type="ORF">EDD54_4370</name>
</gene>
<protein>
    <submittedName>
        <fullName evidence="3">Putative RNA-binding protein YlxR (DUF448 family)</fullName>
    </submittedName>
</protein>
<dbReference type="CDD" id="cd00279">
    <property type="entry name" value="YlxR"/>
    <property type="match status" value="1"/>
</dbReference>
<name>A0A4R6R6D9_9HYPH</name>
<dbReference type="Proteomes" id="UP000294547">
    <property type="component" value="Unassembled WGS sequence"/>
</dbReference>
<evidence type="ECO:0000313" key="4">
    <source>
        <dbReference type="Proteomes" id="UP000294547"/>
    </source>
</evidence>
<dbReference type="RefSeq" id="WP_126540677.1">
    <property type="nucleotide sequence ID" value="NZ_BSPM01000002.1"/>
</dbReference>
<proteinExistence type="predicted"/>
<dbReference type="Gene3D" id="3.30.1230.10">
    <property type="entry name" value="YlxR-like"/>
    <property type="match status" value="1"/>
</dbReference>
<sequence length="270" mass="28639">MADRPDTAERTCVVTRTAQPPEGLLRFVRAPDGAVVPDVRGKLPGRGVWVTARRDMVAEAVRRKLFARGFKAEATVDPGLPDLVDRLLAEVALSSLSMARKAGRVVTGFGKVTAALGRDKVVAVIHAEEARDDGRRKVAQAIRRRLRADAGDDLDDAADDDFDDEDDDTDAKVGRATLDEGAGDTDMRDEGAAETRDPLPPVAVPHVVAGLFRGADLDLALGGTNVIHAALLAGGVSTSFLRNAAALARYRGGSPDVDWMADLGRGDRKG</sequence>
<accession>A0A4R6R6D9</accession>
<dbReference type="PANTHER" id="PTHR34215">
    <property type="entry name" value="BLL0784 PROTEIN"/>
    <property type="match status" value="1"/>
</dbReference>
<dbReference type="SUPFAM" id="SSF64376">
    <property type="entry name" value="YlxR-like"/>
    <property type="match status" value="1"/>
</dbReference>
<dbReference type="Gene3D" id="3.30.1330.30">
    <property type="match status" value="1"/>
</dbReference>
<dbReference type="PANTHER" id="PTHR34215:SF1">
    <property type="entry name" value="YLXR DOMAIN-CONTAINING PROTEIN"/>
    <property type="match status" value="1"/>
</dbReference>
<dbReference type="EMBL" id="SNXY01000012">
    <property type="protein sequence ID" value="TDP81500.1"/>
    <property type="molecule type" value="Genomic_DNA"/>
</dbReference>
<dbReference type="SUPFAM" id="SSF55315">
    <property type="entry name" value="L30e-like"/>
    <property type="match status" value="1"/>
</dbReference>
<dbReference type="OrthoDB" id="9799836at2"/>
<evidence type="ECO:0000259" key="2">
    <source>
        <dbReference type="Pfam" id="PF04296"/>
    </source>
</evidence>
<feature type="compositionally biased region" description="Acidic residues" evidence="1">
    <location>
        <begin position="154"/>
        <end position="169"/>
    </location>
</feature>
<dbReference type="AlphaFoldDB" id="A0A4R6R6D9"/>
<comment type="caution">
    <text evidence="3">The sequence shown here is derived from an EMBL/GenBank/DDBJ whole genome shotgun (WGS) entry which is preliminary data.</text>
</comment>
<dbReference type="InterPro" id="IPR035931">
    <property type="entry name" value="YlxR-like_sf"/>
</dbReference>
<feature type="domain" description="YlxR" evidence="2">
    <location>
        <begin position="10"/>
        <end position="75"/>
    </location>
</feature>